<evidence type="ECO:0000313" key="3">
    <source>
        <dbReference type="Proteomes" id="UP000480178"/>
    </source>
</evidence>
<gene>
    <name evidence="2" type="ORF">GXP67_09915</name>
</gene>
<dbReference type="KEGG" id="rhoz:GXP67_09915"/>
<reference evidence="2 3" key="1">
    <citation type="submission" date="2020-01" db="EMBL/GenBank/DDBJ databases">
        <authorList>
            <person name="Kim M.K."/>
        </authorList>
    </citation>
    <scope>NUCLEOTIDE SEQUENCE [LARGE SCALE GENOMIC DNA]</scope>
    <source>
        <strain evidence="2 3">172606-1</strain>
    </source>
</reference>
<feature type="domain" description="DUF3945" evidence="1">
    <location>
        <begin position="2"/>
        <end position="49"/>
    </location>
</feature>
<keyword evidence="3" id="KW-1185">Reference proteome</keyword>
<accession>A0A6C0GGI5</accession>
<proteinExistence type="predicted"/>
<dbReference type="InterPro" id="IPR025222">
    <property type="entry name" value="DUF3945"/>
</dbReference>
<dbReference type="RefSeq" id="WP_162442993.1">
    <property type="nucleotide sequence ID" value="NZ_CP048222.1"/>
</dbReference>
<dbReference type="Pfam" id="PF13101">
    <property type="entry name" value="DUF3945"/>
    <property type="match status" value="1"/>
</dbReference>
<evidence type="ECO:0000313" key="2">
    <source>
        <dbReference type="EMBL" id="QHT66944.1"/>
    </source>
</evidence>
<evidence type="ECO:0000259" key="1">
    <source>
        <dbReference type="Pfam" id="PF13101"/>
    </source>
</evidence>
<sequence>MKGVKLSMQEQKTLKEGKENRLLGLKSISGVRYDALLQIYLVKNKIKFSNPTSSSVKPTKDVANNLSNEKDVIAKGAGKDVDLPDRQIEESKKK</sequence>
<dbReference type="Proteomes" id="UP000480178">
    <property type="component" value="Chromosome"/>
</dbReference>
<dbReference type="EMBL" id="CP048222">
    <property type="protein sequence ID" value="QHT66944.1"/>
    <property type="molecule type" value="Genomic_DNA"/>
</dbReference>
<protein>
    <recommendedName>
        <fullName evidence="1">DUF3945 domain-containing protein</fullName>
    </recommendedName>
</protein>
<name>A0A6C0GGI5_9BACT</name>
<organism evidence="2 3">
    <name type="scientific">Rhodocytophaga rosea</name>
    <dbReference type="NCBI Taxonomy" id="2704465"/>
    <lineage>
        <taxon>Bacteria</taxon>
        <taxon>Pseudomonadati</taxon>
        <taxon>Bacteroidota</taxon>
        <taxon>Cytophagia</taxon>
        <taxon>Cytophagales</taxon>
        <taxon>Rhodocytophagaceae</taxon>
        <taxon>Rhodocytophaga</taxon>
    </lineage>
</organism>
<dbReference type="AlphaFoldDB" id="A0A6C0GGI5"/>